<organism evidence="2 3">
    <name type="scientific">Panicum virgatum</name>
    <name type="common">Blackwell switchgrass</name>
    <dbReference type="NCBI Taxonomy" id="38727"/>
    <lineage>
        <taxon>Eukaryota</taxon>
        <taxon>Viridiplantae</taxon>
        <taxon>Streptophyta</taxon>
        <taxon>Embryophyta</taxon>
        <taxon>Tracheophyta</taxon>
        <taxon>Spermatophyta</taxon>
        <taxon>Magnoliopsida</taxon>
        <taxon>Liliopsida</taxon>
        <taxon>Poales</taxon>
        <taxon>Poaceae</taxon>
        <taxon>PACMAD clade</taxon>
        <taxon>Panicoideae</taxon>
        <taxon>Panicodae</taxon>
        <taxon>Paniceae</taxon>
        <taxon>Panicinae</taxon>
        <taxon>Panicum</taxon>
        <taxon>Panicum sect. Hiantes</taxon>
    </lineage>
</organism>
<dbReference type="AlphaFoldDB" id="A0A8T0V5N9"/>
<evidence type="ECO:0000313" key="3">
    <source>
        <dbReference type="Proteomes" id="UP000823388"/>
    </source>
</evidence>
<proteinExistence type="predicted"/>
<reference evidence="2" key="1">
    <citation type="submission" date="2020-05" db="EMBL/GenBank/DDBJ databases">
        <title>WGS assembly of Panicum virgatum.</title>
        <authorList>
            <person name="Lovell J.T."/>
            <person name="Jenkins J."/>
            <person name="Shu S."/>
            <person name="Juenger T.E."/>
            <person name="Schmutz J."/>
        </authorList>
    </citation>
    <scope>NUCLEOTIDE SEQUENCE</scope>
    <source>
        <strain evidence="2">AP13</strain>
    </source>
</reference>
<feature type="region of interest" description="Disordered" evidence="1">
    <location>
        <begin position="1"/>
        <end position="21"/>
    </location>
</feature>
<keyword evidence="3" id="KW-1185">Reference proteome</keyword>
<dbReference type="EMBL" id="CM029041">
    <property type="protein sequence ID" value="KAG2629585.1"/>
    <property type="molecule type" value="Genomic_DNA"/>
</dbReference>
<sequence length="154" mass="16770">MPGDRKNPSKSREHHSSFPFVFPVPQQGAAASIRWRSDGFRSAGDGFRTGNTGFRRLGGGAASGRREVAERAAEAAGFAGSAADFGYIRAKSGVWASERPPLPPPYAFLHPPPPPPPRCHGMVWLSAVGVLDLLIRICWHICMDLVRTQMHQLI</sequence>
<accession>A0A8T0V5N9</accession>
<dbReference type="Proteomes" id="UP000823388">
    <property type="component" value="Chromosome 3K"/>
</dbReference>
<feature type="compositionally biased region" description="Basic and acidic residues" evidence="1">
    <location>
        <begin position="1"/>
        <end position="16"/>
    </location>
</feature>
<evidence type="ECO:0000313" key="2">
    <source>
        <dbReference type="EMBL" id="KAG2629585.1"/>
    </source>
</evidence>
<gene>
    <name evidence="2" type="ORF">PVAP13_3KG463900</name>
</gene>
<protein>
    <submittedName>
        <fullName evidence="2">Uncharacterized protein</fullName>
    </submittedName>
</protein>
<evidence type="ECO:0000256" key="1">
    <source>
        <dbReference type="SAM" id="MobiDB-lite"/>
    </source>
</evidence>
<name>A0A8T0V5N9_PANVG</name>
<comment type="caution">
    <text evidence="2">The sequence shown here is derived from an EMBL/GenBank/DDBJ whole genome shotgun (WGS) entry which is preliminary data.</text>
</comment>